<evidence type="ECO:0000313" key="2">
    <source>
        <dbReference type="EMBL" id="GIY12728.1"/>
    </source>
</evidence>
<dbReference type="Proteomes" id="UP001054945">
    <property type="component" value="Unassembled WGS sequence"/>
</dbReference>
<gene>
    <name evidence="2" type="ORF">CEXT_216651</name>
</gene>
<name>A0AAV4QRQ5_CAEEX</name>
<keyword evidence="3" id="KW-1185">Reference proteome</keyword>
<proteinExistence type="predicted"/>
<evidence type="ECO:0000256" key="1">
    <source>
        <dbReference type="SAM" id="MobiDB-lite"/>
    </source>
</evidence>
<sequence>MGWKTPAVARTTGYQKNDHAPIAGRTVCSQGDGHRKRPTDTLGELKKHESFSRKKSVAALICFNIATFRDHYIDQSNCFDTQTGVPLGLFSN</sequence>
<accession>A0AAV4QRQ5</accession>
<comment type="caution">
    <text evidence="2">The sequence shown here is derived from an EMBL/GenBank/DDBJ whole genome shotgun (WGS) entry which is preliminary data.</text>
</comment>
<evidence type="ECO:0000313" key="3">
    <source>
        <dbReference type="Proteomes" id="UP001054945"/>
    </source>
</evidence>
<reference evidence="2 3" key="1">
    <citation type="submission" date="2021-06" db="EMBL/GenBank/DDBJ databases">
        <title>Caerostris extrusa draft genome.</title>
        <authorList>
            <person name="Kono N."/>
            <person name="Arakawa K."/>
        </authorList>
    </citation>
    <scope>NUCLEOTIDE SEQUENCE [LARGE SCALE GENOMIC DNA]</scope>
</reference>
<feature type="region of interest" description="Disordered" evidence="1">
    <location>
        <begin position="1"/>
        <end position="47"/>
    </location>
</feature>
<dbReference type="EMBL" id="BPLR01006841">
    <property type="protein sequence ID" value="GIY12728.1"/>
    <property type="molecule type" value="Genomic_DNA"/>
</dbReference>
<dbReference type="AlphaFoldDB" id="A0AAV4QRQ5"/>
<organism evidence="2 3">
    <name type="scientific">Caerostris extrusa</name>
    <name type="common">Bark spider</name>
    <name type="synonym">Caerostris bankana</name>
    <dbReference type="NCBI Taxonomy" id="172846"/>
    <lineage>
        <taxon>Eukaryota</taxon>
        <taxon>Metazoa</taxon>
        <taxon>Ecdysozoa</taxon>
        <taxon>Arthropoda</taxon>
        <taxon>Chelicerata</taxon>
        <taxon>Arachnida</taxon>
        <taxon>Araneae</taxon>
        <taxon>Araneomorphae</taxon>
        <taxon>Entelegynae</taxon>
        <taxon>Araneoidea</taxon>
        <taxon>Araneidae</taxon>
        <taxon>Caerostris</taxon>
    </lineage>
</organism>
<protein>
    <submittedName>
        <fullName evidence="2">Uncharacterized protein</fullName>
    </submittedName>
</protein>